<protein>
    <recommendedName>
        <fullName evidence="3">Isochorismatase-like domain-containing protein</fullName>
    </recommendedName>
</protein>
<dbReference type="GO" id="GO:0016787">
    <property type="term" value="F:hydrolase activity"/>
    <property type="evidence" value="ECO:0007669"/>
    <property type="project" value="UniProtKB-KW"/>
</dbReference>
<accession>A0A7R9VHZ2</accession>
<sequence>MLSAARFASRSLLRPAATRAAAARGVRLVRTGAFDPKTTAVVCIEYQNEFTSPGGKLHDAVKACMDDTNMLHNTVKTVSAARERGALIVHAPIQFSETYSEINGTFGILANVKNGKCFVRGQWGSEIVEPMKPKDGDIVVEGKLGLCGFASTNLEFVLRQRGIKTVALTGFLANCCVESTMRQAYEKGFEVITLVDCVAATSLEEQAAALKYTYPMFSKPTKHADFLEDLSA</sequence>
<name>A0A7R9VHZ2_9CHLO</name>
<dbReference type="InterPro" id="IPR000868">
    <property type="entry name" value="Isochorismatase-like_dom"/>
</dbReference>
<dbReference type="AlphaFoldDB" id="A0A7R9VHZ2"/>
<dbReference type="PANTHER" id="PTHR43540:SF16">
    <property type="entry name" value="ISOCHORISMATASE-LIKE DOMAIN-CONTAINING PROTEIN"/>
    <property type="match status" value="1"/>
</dbReference>
<evidence type="ECO:0000259" key="3">
    <source>
        <dbReference type="Pfam" id="PF00857"/>
    </source>
</evidence>
<evidence type="ECO:0000256" key="2">
    <source>
        <dbReference type="ARBA" id="ARBA00022801"/>
    </source>
</evidence>
<dbReference type="CDD" id="cd00431">
    <property type="entry name" value="cysteine_hydrolases"/>
    <property type="match status" value="1"/>
</dbReference>
<dbReference type="EMBL" id="HBEC01028412">
    <property type="protein sequence ID" value="CAD8295599.1"/>
    <property type="molecule type" value="Transcribed_RNA"/>
</dbReference>
<keyword evidence="2" id="KW-0378">Hydrolase</keyword>
<dbReference type="PANTHER" id="PTHR43540">
    <property type="entry name" value="PEROXYUREIDOACRYLATE/UREIDOACRYLATE AMIDOHYDROLASE-RELATED"/>
    <property type="match status" value="1"/>
</dbReference>
<dbReference type="InterPro" id="IPR036380">
    <property type="entry name" value="Isochorismatase-like_sf"/>
</dbReference>
<comment type="similarity">
    <text evidence="1">Belongs to the isochorismatase family.</text>
</comment>
<dbReference type="Gene3D" id="3.40.50.850">
    <property type="entry name" value="Isochorismatase-like"/>
    <property type="match status" value="1"/>
</dbReference>
<reference evidence="4" key="1">
    <citation type="submission" date="2021-01" db="EMBL/GenBank/DDBJ databases">
        <authorList>
            <person name="Corre E."/>
            <person name="Pelletier E."/>
            <person name="Niang G."/>
            <person name="Scheremetjew M."/>
            <person name="Finn R."/>
            <person name="Kale V."/>
            <person name="Holt S."/>
            <person name="Cochrane G."/>
            <person name="Meng A."/>
            <person name="Brown T."/>
            <person name="Cohen L."/>
        </authorList>
    </citation>
    <scope>NUCLEOTIDE SEQUENCE</scope>
    <source>
        <strain evidence="4">CCMP219</strain>
    </source>
</reference>
<feature type="domain" description="Isochorismatase-like" evidence="3">
    <location>
        <begin position="39"/>
        <end position="225"/>
    </location>
</feature>
<evidence type="ECO:0000256" key="1">
    <source>
        <dbReference type="ARBA" id="ARBA00006336"/>
    </source>
</evidence>
<evidence type="ECO:0000313" key="4">
    <source>
        <dbReference type="EMBL" id="CAD8295599.1"/>
    </source>
</evidence>
<proteinExistence type="inferred from homology"/>
<gene>
    <name evidence="4" type="ORF">CEUR00632_LOCUS13084</name>
</gene>
<dbReference type="Pfam" id="PF00857">
    <property type="entry name" value="Isochorismatase"/>
    <property type="match status" value="1"/>
</dbReference>
<dbReference type="SUPFAM" id="SSF52499">
    <property type="entry name" value="Isochorismatase-like hydrolases"/>
    <property type="match status" value="1"/>
</dbReference>
<organism evidence="4">
    <name type="scientific">Chlamydomonas euryale</name>
    <dbReference type="NCBI Taxonomy" id="1486919"/>
    <lineage>
        <taxon>Eukaryota</taxon>
        <taxon>Viridiplantae</taxon>
        <taxon>Chlorophyta</taxon>
        <taxon>core chlorophytes</taxon>
        <taxon>Chlorophyceae</taxon>
        <taxon>CS clade</taxon>
        <taxon>Chlamydomonadales</taxon>
        <taxon>Chlamydomonadaceae</taxon>
        <taxon>Chlamydomonas</taxon>
    </lineage>
</organism>
<dbReference type="InterPro" id="IPR050272">
    <property type="entry name" value="Isochorismatase-like_hydrls"/>
</dbReference>